<dbReference type="GO" id="GO:0070059">
    <property type="term" value="P:intrinsic apoptotic signaling pathway in response to endoplasmic reticulum stress"/>
    <property type="evidence" value="ECO:0007669"/>
    <property type="project" value="TreeGrafter"/>
</dbReference>
<dbReference type="InterPro" id="IPR029370">
    <property type="entry name" value="TMEM117"/>
</dbReference>
<keyword evidence="2" id="KW-0812">Transmembrane</keyword>
<dbReference type="Pfam" id="PF15113">
    <property type="entry name" value="TMEM117"/>
    <property type="match status" value="1"/>
</dbReference>
<feature type="transmembrane region" description="Helical" evidence="2">
    <location>
        <begin position="107"/>
        <end position="131"/>
    </location>
</feature>
<dbReference type="PANTHER" id="PTHR31226">
    <property type="entry name" value="TRANSMEMBRANE PROTEIN 117"/>
    <property type="match status" value="1"/>
</dbReference>
<protein>
    <recommendedName>
        <fullName evidence="5">Transmembrane protein 117</fullName>
    </recommendedName>
</protein>
<evidence type="ECO:0000256" key="1">
    <source>
        <dbReference type="SAM" id="MobiDB-lite"/>
    </source>
</evidence>
<feature type="transmembrane region" description="Helical" evidence="2">
    <location>
        <begin position="396"/>
        <end position="415"/>
    </location>
</feature>
<evidence type="ECO:0000256" key="2">
    <source>
        <dbReference type="SAM" id="Phobius"/>
    </source>
</evidence>
<proteinExistence type="predicted"/>
<name>A0AAN8K0P8_PATCE</name>
<feature type="transmembrane region" description="Helical" evidence="2">
    <location>
        <begin position="12"/>
        <end position="31"/>
    </location>
</feature>
<accession>A0AAN8K0P8</accession>
<keyword evidence="2" id="KW-1133">Transmembrane helix</keyword>
<feature type="transmembrane region" description="Helical" evidence="2">
    <location>
        <begin position="151"/>
        <end position="171"/>
    </location>
</feature>
<dbReference type="AlphaFoldDB" id="A0AAN8K0P8"/>
<gene>
    <name evidence="3" type="ORF">SNE40_002211</name>
</gene>
<feature type="transmembrane region" description="Helical" evidence="2">
    <location>
        <begin position="68"/>
        <end position="86"/>
    </location>
</feature>
<feature type="region of interest" description="Disordered" evidence="1">
    <location>
        <begin position="466"/>
        <end position="495"/>
    </location>
</feature>
<sequence>MEKDFRYYFQHPWFRIFVAYFVTFCNFLIYAEDPVAHSIKECTIPVIGNDFAFVCTRYPPDAWSLLKVFLWLVGIIIGMLIGKMVFHSLLFNRVFRIKMFQQDQGSWMVMFLCVVLCVFILSFLYNAFLLIGGDYTIPFRISDLMGVSNSFFMKAAACGTWCGDFFTAWMVTDMMLQEKLYPNWAVGFRKWWKTGYRRVIAFWIIVLLMSFIVIFVITTDYIEWDKLNRGFLPTNELSRAFLASFILVFDIIIVMQDWDFPHFMSVLDIKLPGLNTPHIKFQIPIPEFLRKEIVLVHITGKWFNYGILFIVILLDLNMWKNQIFYEPYAYGQYVGPDDNIYTVLDQYSLDIYNESQITYDFRNTTINPNTNLTFIMGDSFMFSNFKNFPLAAKGTAFIPGLAAFVTLGVLIMIYGREKPTKEDPYAGRLKKRKKGWRRFSASKTWTRFRNRIRAAPPILTYFKRTPANESITKPSENNELSPPQEQTSANTEVQP</sequence>
<feature type="compositionally biased region" description="Polar residues" evidence="1">
    <location>
        <begin position="467"/>
        <end position="495"/>
    </location>
</feature>
<feature type="transmembrane region" description="Helical" evidence="2">
    <location>
        <begin position="302"/>
        <end position="319"/>
    </location>
</feature>
<keyword evidence="2" id="KW-0472">Membrane</keyword>
<dbReference type="PANTHER" id="PTHR31226:SF1">
    <property type="entry name" value="TRANSMEMBRANE PROTEIN 117"/>
    <property type="match status" value="1"/>
</dbReference>
<evidence type="ECO:0008006" key="5">
    <source>
        <dbReference type="Google" id="ProtNLM"/>
    </source>
</evidence>
<organism evidence="3 4">
    <name type="scientific">Patella caerulea</name>
    <name type="common">Rayed Mediterranean limpet</name>
    <dbReference type="NCBI Taxonomy" id="87958"/>
    <lineage>
        <taxon>Eukaryota</taxon>
        <taxon>Metazoa</taxon>
        <taxon>Spiralia</taxon>
        <taxon>Lophotrochozoa</taxon>
        <taxon>Mollusca</taxon>
        <taxon>Gastropoda</taxon>
        <taxon>Patellogastropoda</taxon>
        <taxon>Patelloidea</taxon>
        <taxon>Patellidae</taxon>
        <taxon>Patella</taxon>
    </lineage>
</organism>
<feature type="transmembrane region" description="Helical" evidence="2">
    <location>
        <begin position="237"/>
        <end position="255"/>
    </location>
</feature>
<reference evidence="3 4" key="1">
    <citation type="submission" date="2024-01" db="EMBL/GenBank/DDBJ databases">
        <title>The genome of the rayed Mediterranean limpet Patella caerulea (Linnaeus, 1758).</title>
        <authorList>
            <person name="Anh-Thu Weber A."/>
            <person name="Halstead-Nussloch G."/>
        </authorList>
    </citation>
    <scope>NUCLEOTIDE SEQUENCE [LARGE SCALE GENOMIC DNA]</scope>
    <source>
        <strain evidence="3">AATW-2023a</strain>
        <tissue evidence="3">Whole specimen</tissue>
    </source>
</reference>
<dbReference type="EMBL" id="JAZGQO010000002">
    <property type="protein sequence ID" value="KAK6190313.1"/>
    <property type="molecule type" value="Genomic_DNA"/>
</dbReference>
<evidence type="ECO:0000313" key="3">
    <source>
        <dbReference type="EMBL" id="KAK6190313.1"/>
    </source>
</evidence>
<feature type="transmembrane region" description="Helical" evidence="2">
    <location>
        <begin position="199"/>
        <end position="217"/>
    </location>
</feature>
<dbReference type="Proteomes" id="UP001347796">
    <property type="component" value="Unassembled WGS sequence"/>
</dbReference>
<keyword evidence="4" id="KW-1185">Reference proteome</keyword>
<evidence type="ECO:0000313" key="4">
    <source>
        <dbReference type="Proteomes" id="UP001347796"/>
    </source>
</evidence>
<comment type="caution">
    <text evidence="3">The sequence shown here is derived from an EMBL/GenBank/DDBJ whole genome shotgun (WGS) entry which is preliminary data.</text>
</comment>